<proteinExistence type="predicted"/>
<protein>
    <submittedName>
        <fullName evidence="2">Uncharacterized protein</fullName>
    </submittedName>
</protein>
<feature type="compositionally biased region" description="Acidic residues" evidence="1">
    <location>
        <begin position="458"/>
        <end position="467"/>
    </location>
</feature>
<evidence type="ECO:0000313" key="2">
    <source>
        <dbReference type="EMBL" id="KAJ7750325.1"/>
    </source>
</evidence>
<evidence type="ECO:0000313" key="3">
    <source>
        <dbReference type="Proteomes" id="UP001215598"/>
    </source>
</evidence>
<sequence length="479" mass="51793">MTLGVNQDIPRPSLRARVYWLTAIISHFQPSGVHDETLLNPNNNKAQEGLSTTTLFHAHLATLLTRGKGSEVNRIVAVTSGTLLSGDETIQVFSAPYNSPDVTPNISPSSSSQDNAASPEKPASEKPAGKPTIVLSRNSRVLGGSAGVEAIILPESSQTLTLLRGLAIDPGISKNDFTRISIPDDFSEFAKQLLEVFGVASAIRQESSPAEKREISMALSLYAVVAGGKKIRSRLVGFQRLYNKPHNWTPREQEIRAMPAQTIPVRDYYLQALLDQNHICKLGNDKFEFNGLNMVSWWRTILSLISSFSTVAYHLEHNFVAGHSNALRILLASVPARFWTQESLQHHLVTCRARAKAVAAEKAVAKAAAATNDDESANADKNNASAAGAGRARGAVPPHDGIDSGKKRSEDERHVSVNVDAQSLNVKAYEESAGGDNDTSTGGDNQTSAGGRRPDSIPETEDEDDDELTKMIEEESLDP</sequence>
<feature type="region of interest" description="Disordered" evidence="1">
    <location>
        <begin position="369"/>
        <end position="479"/>
    </location>
</feature>
<comment type="caution">
    <text evidence="2">The sequence shown here is derived from an EMBL/GenBank/DDBJ whole genome shotgun (WGS) entry which is preliminary data.</text>
</comment>
<feature type="compositionally biased region" description="Low complexity" evidence="1">
    <location>
        <begin position="379"/>
        <end position="395"/>
    </location>
</feature>
<reference evidence="2" key="1">
    <citation type="submission" date="2023-03" db="EMBL/GenBank/DDBJ databases">
        <title>Massive genome expansion in bonnet fungi (Mycena s.s.) driven by repeated elements and novel gene families across ecological guilds.</title>
        <authorList>
            <consortium name="Lawrence Berkeley National Laboratory"/>
            <person name="Harder C.B."/>
            <person name="Miyauchi S."/>
            <person name="Viragh M."/>
            <person name="Kuo A."/>
            <person name="Thoen E."/>
            <person name="Andreopoulos B."/>
            <person name="Lu D."/>
            <person name="Skrede I."/>
            <person name="Drula E."/>
            <person name="Henrissat B."/>
            <person name="Morin E."/>
            <person name="Kohler A."/>
            <person name="Barry K."/>
            <person name="LaButti K."/>
            <person name="Morin E."/>
            <person name="Salamov A."/>
            <person name="Lipzen A."/>
            <person name="Mereny Z."/>
            <person name="Hegedus B."/>
            <person name="Baldrian P."/>
            <person name="Stursova M."/>
            <person name="Weitz H."/>
            <person name="Taylor A."/>
            <person name="Grigoriev I.V."/>
            <person name="Nagy L.G."/>
            <person name="Martin F."/>
            <person name="Kauserud H."/>
        </authorList>
    </citation>
    <scope>NUCLEOTIDE SEQUENCE</scope>
    <source>
        <strain evidence="2">CBHHK182m</strain>
    </source>
</reference>
<feature type="compositionally biased region" description="Basic and acidic residues" evidence="1">
    <location>
        <begin position="400"/>
        <end position="415"/>
    </location>
</feature>
<dbReference type="Proteomes" id="UP001215598">
    <property type="component" value="Unassembled WGS sequence"/>
</dbReference>
<dbReference type="AlphaFoldDB" id="A0AAD7ITT6"/>
<keyword evidence="3" id="KW-1185">Reference proteome</keyword>
<feature type="non-terminal residue" evidence="2">
    <location>
        <position position="1"/>
    </location>
</feature>
<evidence type="ECO:0000256" key="1">
    <source>
        <dbReference type="SAM" id="MobiDB-lite"/>
    </source>
</evidence>
<organism evidence="2 3">
    <name type="scientific">Mycena metata</name>
    <dbReference type="NCBI Taxonomy" id="1033252"/>
    <lineage>
        <taxon>Eukaryota</taxon>
        <taxon>Fungi</taxon>
        <taxon>Dikarya</taxon>
        <taxon>Basidiomycota</taxon>
        <taxon>Agaricomycotina</taxon>
        <taxon>Agaricomycetes</taxon>
        <taxon>Agaricomycetidae</taxon>
        <taxon>Agaricales</taxon>
        <taxon>Marasmiineae</taxon>
        <taxon>Mycenaceae</taxon>
        <taxon>Mycena</taxon>
    </lineage>
</organism>
<feature type="region of interest" description="Disordered" evidence="1">
    <location>
        <begin position="95"/>
        <end position="132"/>
    </location>
</feature>
<gene>
    <name evidence="2" type="ORF">B0H16DRAFT_1550315</name>
</gene>
<accession>A0AAD7ITT6</accession>
<feature type="compositionally biased region" description="Polar residues" evidence="1">
    <location>
        <begin position="96"/>
        <end position="106"/>
    </location>
</feature>
<name>A0AAD7ITT6_9AGAR</name>
<feature type="compositionally biased region" description="Low complexity" evidence="1">
    <location>
        <begin position="434"/>
        <end position="445"/>
    </location>
</feature>
<dbReference type="EMBL" id="JARKIB010000066">
    <property type="protein sequence ID" value="KAJ7750325.1"/>
    <property type="molecule type" value="Genomic_DNA"/>
</dbReference>